<dbReference type="HOGENOM" id="CLU_004965_1_1_1"/>
<keyword evidence="6" id="KW-0653">Protein transport</keyword>
<keyword evidence="5" id="KW-0571">Peptide transport</keyword>
<evidence type="ECO:0000256" key="5">
    <source>
        <dbReference type="ARBA" id="ARBA00022856"/>
    </source>
</evidence>
<feature type="transmembrane region" description="Helical" evidence="9">
    <location>
        <begin position="175"/>
        <end position="199"/>
    </location>
</feature>
<dbReference type="GO" id="GO:0016020">
    <property type="term" value="C:membrane"/>
    <property type="evidence" value="ECO:0007669"/>
    <property type="project" value="UniProtKB-SubCell"/>
</dbReference>
<name>A0A0C9XCJ6_9AGAR</name>
<dbReference type="NCBIfam" id="TIGR00727">
    <property type="entry name" value="ISP4_OPT"/>
    <property type="match status" value="1"/>
</dbReference>
<dbReference type="GO" id="GO:0015031">
    <property type="term" value="P:protein transport"/>
    <property type="evidence" value="ECO:0007669"/>
    <property type="project" value="UniProtKB-KW"/>
</dbReference>
<feature type="transmembrane region" description="Helical" evidence="9">
    <location>
        <begin position="550"/>
        <end position="571"/>
    </location>
</feature>
<dbReference type="OrthoDB" id="9986677at2759"/>
<keyword evidence="4 9" id="KW-0812">Transmembrane</keyword>
<comment type="subcellular location">
    <subcellularLocation>
        <location evidence="1">Membrane</location>
        <topology evidence="1">Multi-pass membrane protein</topology>
    </subcellularLocation>
</comment>
<evidence type="ECO:0000256" key="3">
    <source>
        <dbReference type="ARBA" id="ARBA00022448"/>
    </source>
</evidence>
<feature type="transmembrane region" description="Helical" evidence="9">
    <location>
        <begin position="314"/>
        <end position="334"/>
    </location>
</feature>
<dbReference type="PANTHER" id="PTHR22601">
    <property type="entry name" value="ISP4 LIKE PROTEIN"/>
    <property type="match status" value="1"/>
</dbReference>
<dbReference type="InterPro" id="IPR004813">
    <property type="entry name" value="OPT"/>
</dbReference>
<keyword evidence="7 9" id="KW-1133">Transmembrane helix</keyword>
<comment type="similarity">
    <text evidence="2">Belongs to the oligopeptide OPT transporter family.</text>
</comment>
<feature type="transmembrane region" description="Helical" evidence="9">
    <location>
        <begin position="380"/>
        <end position="408"/>
    </location>
</feature>
<dbReference type="GO" id="GO:0035673">
    <property type="term" value="F:oligopeptide transmembrane transporter activity"/>
    <property type="evidence" value="ECO:0007669"/>
    <property type="project" value="InterPro"/>
</dbReference>
<evidence type="ECO:0000313" key="11">
    <source>
        <dbReference type="Proteomes" id="UP000054477"/>
    </source>
</evidence>
<dbReference type="Proteomes" id="UP000054477">
    <property type="component" value="Unassembled WGS sequence"/>
</dbReference>
<evidence type="ECO:0000256" key="1">
    <source>
        <dbReference type="ARBA" id="ARBA00004141"/>
    </source>
</evidence>
<keyword evidence="8 9" id="KW-0472">Membrane</keyword>
<dbReference type="AlphaFoldDB" id="A0A0C9XCJ6"/>
<sequence>MSYPEDVKQDLSESEKQVNLKELGAVALSEFDDPNIDKDEAIAGVLEDDSPYPEVRSAVANTDDPDIPVNTVRAWVLGLTWAIIVPGLNQFFSFRYPSVGFNSVVVQLLIFPMGKFWAKVVPNVKIFGFELNPGPFSMKEHVLATIIASVGAGTAYATDVIAVQRVFYNQTYNFSYQWMIVMSTQLTGFSIGGVARRFLVQPPSMIWPANLVVCAFFNTLHAKTYAGIGNRGGMSRERFFFYGLAASAIWYLFPGYLFKALSYFSWVCWIAPDNVPVNQMFGYVHGMGMSLITFDWAQIAFFGSPLATPWWVEANIAAGFVFFYWFLTPILYYTNAWSSKYLPMSSRTSFDHFGKTYNVSRIINADSTFNEVEYKAYSPLFLSIALAMTYGLLFASITATPTHAFLYFRKQIYTQARRAMNEQPDIHARLMSRYPQVPEWWYATIFLSMFVFGVIAIQVWDTQFPVQYLILALVISFVHVIPIGMIQAITNIQIGVSVIAELIIGYALPGRPTAMMLFKTYGYITVAQALTFTSDFKLGHYMKIPPRAMFWAQVIATVVAGTVQLGVQAWMFTNIPDMCIAGQKDGFICPSTEVFGTASIIWGVIGPARQFSQGQVYYALCFFFLVGFAAPVFTYLLSLKFPNSWLRYLNFPVIFSGCSGVASASALNYVSWVTVGFIFQYVLRRRHSPWWSKYNYVLSAALDSGVAISAVLIFFILQYPKNGEIGLNNIRVWWGNTVPFNTADAKGTPMLTLPEGEFFGPTSW</sequence>
<dbReference type="Pfam" id="PF03169">
    <property type="entry name" value="OPT"/>
    <property type="match status" value="1"/>
</dbReference>
<feature type="transmembrane region" description="Helical" evidence="9">
    <location>
        <begin position="205"/>
        <end position="227"/>
    </location>
</feature>
<keyword evidence="3" id="KW-0813">Transport</keyword>
<evidence type="ECO:0000256" key="4">
    <source>
        <dbReference type="ARBA" id="ARBA00022692"/>
    </source>
</evidence>
<organism evidence="10 11">
    <name type="scientific">Laccaria amethystina LaAM-08-1</name>
    <dbReference type="NCBI Taxonomy" id="1095629"/>
    <lineage>
        <taxon>Eukaryota</taxon>
        <taxon>Fungi</taxon>
        <taxon>Dikarya</taxon>
        <taxon>Basidiomycota</taxon>
        <taxon>Agaricomycotina</taxon>
        <taxon>Agaricomycetes</taxon>
        <taxon>Agaricomycetidae</taxon>
        <taxon>Agaricales</taxon>
        <taxon>Agaricineae</taxon>
        <taxon>Hydnangiaceae</taxon>
        <taxon>Laccaria</taxon>
    </lineage>
</organism>
<evidence type="ECO:0008006" key="12">
    <source>
        <dbReference type="Google" id="ProtNLM"/>
    </source>
</evidence>
<feature type="transmembrane region" description="Helical" evidence="9">
    <location>
        <begin position="72"/>
        <end position="92"/>
    </location>
</feature>
<evidence type="ECO:0000256" key="8">
    <source>
        <dbReference type="ARBA" id="ARBA00023136"/>
    </source>
</evidence>
<keyword evidence="11" id="KW-1185">Reference proteome</keyword>
<evidence type="ECO:0000256" key="6">
    <source>
        <dbReference type="ARBA" id="ARBA00022927"/>
    </source>
</evidence>
<feature type="transmembrane region" description="Helical" evidence="9">
    <location>
        <begin position="616"/>
        <end position="637"/>
    </location>
</feature>
<feature type="transmembrane region" description="Helical" evidence="9">
    <location>
        <begin position="440"/>
        <end position="460"/>
    </location>
</feature>
<feature type="transmembrane region" description="Helical" evidence="9">
    <location>
        <begin position="649"/>
        <end position="682"/>
    </location>
</feature>
<feature type="transmembrane region" description="Helical" evidence="9">
    <location>
        <begin position="99"/>
        <end position="118"/>
    </location>
</feature>
<protein>
    <recommendedName>
        <fullName evidence="12">OPT oligopeptide transporter</fullName>
    </recommendedName>
</protein>
<proteinExistence type="inferred from homology"/>
<gene>
    <name evidence="10" type="ORF">K443DRAFT_680120</name>
</gene>
<evidence type="ECO:0000256" key="2">
    <source>
        <dbReference type="ARBA" id="ARBA00008807"/>
    </source>
</evidence>
<feature type="transmembrane region" description="Helical" evidence="9">
    <location>
        <begin position="694"/>
        <end position="717"/>
    </location>
</feature>
<evidence type="ECO:0000313" key="10">
    <source>
        <dbReference type="EMBL" id="KIJ99283.1"/>
    </source>
</evidence>
<dbReference type="EMBL" id="KN838650">
    <property type="protein sequence ID" value="KIJ99283.1"/>
    <property type="molecule type" value="Genomic_DNA"/>
</dbReference>
<feature type="transmembrane region" description="Helical" evidence="9">
    <location>
        <begin position="239"/>
        <end position="261"/>
    </location>
</feature>
<feature type="transmembrane region" description="Helical" evidence="9">
    <location>
        <begin position="466"/>
        <end position="485"/>
    </location>
</feature>
<dbReference type="InterPro" id="IPR004648">
    <property type="entry name" value="Oligpept_transpt"/>
</dbReference>
<reference evidence="11" key="2">
    <citation type="submission" date="2015-01" db="EMBL/GenBank/DDBJ databases">
        <title>Evolutionary Origins and Diversification of the Mycorrhizal Mutualists.</title>
        <authorList>
            <consortium name="DOE Joint Genome Institute"/>
            <consortium name="Mycorrhizal Genomics Consortium"/>
            <person name="Kohler A."/>
            <person name="Kuo A."/>
            <person name="Nagy L.G."/>
            <person name="Floudas D."/>
            <person name="Copeland A."/>
            <person name="Barry K.W."/>
            <person name="Cichocki N."/>
            <person name="Veneault-Fourrey C."/>
            <person name="LaButti K."/>
            <person name="Lindquist E.A."/>
            <person name="Lipzen A."/>
            <person name="Lundell T."/>
            <person name="Morin E."/>
            <person name="Murat C."/>
            <person name="Riley R."/>
            <person name="Ohm R."/>
            <person name="Sun H."/>
            <person name="Tunlid A."/>
            <person name="Henrissat B."/>
            <person name="Grigoriev I.V."/>
            <person name="Hibbett D.S."/>
            <person name="Martin F."/>
        </authorList>
    </citation>
    <scope>NUCLEOTIDE SEQUENCE [LARGE SCALE GENOMIC DNA]</scope>
    <source>
        <strain evidence="11">LaAM-08-1</strain>
    </source>
</reference>
<feature type="transmembrane region" description="Helical" evidence="9">
    <location>
        <begin position="281"/>
        <end position="302"/>
    </location>
</feature>
<evidence type="ECO:0000256" key="9">
    <source>
        <dbReference type="SAM" id="Phobius"/>
    </source>
</evidence>
<evidence type="ECO:0000256" key="7">
    <source>
        <dbReference type="ARBA" id="ARBA00022989"/>
    </source>
</evidence>
<accession>A0A0C9XCJ6</accession>
<feature type="transmembrane region" description="Helical" evidence="9">
    <location>
        <begin position="142"/>
        <end position="163"/>
    </location>
</feature>
<reference evidence="10 11" key="1">
    <citation type="submission" date="2014-04" db="EMBL/GenBank/DDBJ databases">
        <authorList>
            <consortium name="DOE Joint Genome Institute"/>
            <person name="Kuo A."/>
            <person name="Kohler A."/>
            <person name="Nagy L.G."/>
            <person name="Floudas D."/>
            <person name="Copeland A."/>
            <person name="Barry K.W."/>
            <person name="Cichocki N."/>
            <person name="Veneault-Fourrey C."/>
            <person name="LaButti K."/>
            <person name="Lindquist E.A."/>
            <person name="Lipzen A."/>
            <person name="Lundell T."/>
            <person name="Morin E."/>
            <person name="Murat C."/>
            <person name="Sun H."/>
            <person name="Tunlid A."/>
            <person name="Henrissat B."/>
            <person name="Grigoriev I.V."/>
            <person name="Hibbett D.S."/>
            <person name="Martin F."/>
            <person name="Nordberg H.P."/>
            <person name="Cantor M.N."/>
            <person name="Hua S.X."/>
        </authorList>
    </citation>
    <scope>NUCLEOTIDE SEQUENCE [LARGE SCALE GENOMIC DNA]</scope>
    <source>
        <strain evidence="10 11">LaAM-08-1</strain>
    </source>
</reference>
<dbReference type="NCBIfam" id="TIGR00728">
    <property type="entry name" value="OPT_sfam"/>
    <property type="match status" value="1"/>
</dbReference>